<evidence type="ECO:0000313" key="4">
    <source>
        <dbReference type="EMBL" id="EKF73410.1"/>
    </source>
</evidence>
<dbReference type="GO" id="GO:0008714">
    <property type="term" value="F:AMP nucleosidase activity"/>
    <property type="evidence" value="ECO:0007669"/>
    <property type="project" value="UniProtKB-EC"/>
</dbReference>
<evidence type="ECO:0000313" key="5">
    <source>
        <dbReference type="Proteomes" id="UP000010164"/>
    </source>
</evidence>
<dbReference type="PANTHER" id="PTHR31223:SF70">
    <property type="entry name" value="LOG FAMILY PROTEIN YJL055W"/>
    <property type="match status" value="1"/>
</dbReference>
<dbReference type="EMBL" id="AMRJ01000026">
    <property type="protein sequence ID" value="EKF73410.1"/>
    <property type="molecule type" value="Genomic_DNA"/>
</dbReference>
<proteinExistence type="inferred from homology"/>
<comment type="caution">
    <text evidence="4">The sequence shown here is derived from an EMBL/GenBank/DDBJ whole genome shotgun (WGS) entry which is preliminary data.</text>
</comment>
<dbReference type="PATRIC" id="fig|1177179.3.peg.2722"/>
<evidence type="ECO:0000256" key="1">
    <source>
        <dbReference type="ARBA" id="ARBA00000274"/>
    </source>
</evidence>
<accession>L0WCG0</accession>
<dbReference type="SUPFAM" id="SSF102405">
    <property type="entry name" value="MCP/YpsA-like"/>
    <property type="match status" value="1"/>
</dbReference>
<keyword evidence="3" id="KW-0378">Hydrolase</keyword>
<dbReference type="STRING" id="1177179.A11A3_13695"/>
<keyword evidence="5" id="KW-1185">Reference proteome</keyword>
<gene>
    <name evidence="4" type="ORF">A11A3_13695</name>
</gene>
<dbReference type="EC" id="3.2.2.n1" evidence="3"/>
<dbReference type="AlphaFoldDB" id="L0WCG0"/>
<dbReference type="GO" id="GO:0005829">
    <property type="term" value="C:cytosol"/>
    <property type="evidence" value="ECO:0007669"/>
    <property type="project" value="TreeGrafter"/>
</dbReference>
<dbReference type="PANTHER" id="PTHR31223">
    <property type="entry name" value="LOG FAMILY PROTEIN YJL055W"/>
    <property type="match status" value="1"/>
</dbReference>
<dbReference type="RefSeq" id="WP_008929909.1">
    <property type="nucleotide sequence ID" value="NZ_AMRJ01000026.1"/>
</dbReference>
<name>L0WCG0_9GAMM</name>
<dbReference type="InterPro" id="IPR031100">
    <property type="entry name" value="LOG_fam"/>
</dbReference>
<reference evidence="4 5" key="1">
    <citation type="journal article" date="2012" name="J. Bacteriol.">
        <title>Genome Sequence of the Alkane-Degrading Bacterium Alcanivorax hongdengensis Type Strain A-11-3.</title>
        <authorList>
            <person name="Lai Q."/>
            <person name="Shao Z."/>
        </authorList>
    </citation>
    <scope>NUCLEOTIDE SEQUENCE [LARGE SCALE GENOMIC DNA]</scope>
    <source>
        <strain evidence="4 5">A-11-3</strain>
    </source>
</reference>
<dbReference type="eggNOG" id="COG1611">
    <property type="taxonomic scope" value="Bacteria"/>
</dbReference>
<sequence length="194" mass="21371">MQTLCVYCGSSPGNGSRYIQAAADLASELVARDITLVYGGASVGTMGALANAMMSRGGRVIGIIPDALMHREIGNDHVTELKIVRSMHERKAAMAELADGFIALPGGMGTLEEIFEILTWAQLGFHHKPCALLNVDGYYDHLTTFLDHAVTQGFLKPWHHKLLQVHNDPASLLDSFRDYQPPQVTTWIRKQEQL</sequence>
<dbReference type="GO" id="GO:0009691">
    <property type="term" value="P:cytokinin biosynthetic process"/>
    <property type="evidence" value="ECO:0007669"/>
    <property type="project" value="UniProtKB-UniRule"/>
</dbReference>
<comment type="similarity">
    <text evidence="2 3">Belongs to the LOG family.</text>
</comment>
<dbReference type="InterPro" id="IPR005269">
    <property type="entry name" value="LOG"/>
</dbReference>
<dbReference type="Gene3D" id="3.40.50.450">
    <property type="match status" value="1"/>
</dbReference>
<dbReference type="Proteomes" id="UP000010164">
    <property type="component" value="Unassembled WGS sequence"/>
</dbReference>
<evidence type="ECO:0000256" key="3">
    <source>
        <dbReference type="RuleBase" id="RU363015"/>
    </source>
</evidence>
<protein>
    <recommendedName>
        <fullName evidence="3">Cytokinin riboside 5'-monophosphate phosphoribohydrolase</fullName>
        <ecNumber evidence="3">3.2.2.n1</ecNumber>
    </recommendedName>
</protein>
<dbReference type="NCBIfam" id="TIGR00730">
    <property type="entry name" value="Rossman fold protein, TIGR00730 family"/>
    <property type="match status" value="1"/>
</dbReference>
<evidence type="ECO:0000256" key="2">
    <source>
        <dbReference type="ARBA" id="ARBA00006763"/>
    </source>
</evidence>
<dbReference type="Pfam" id="PF03641">
    <property type="entry name" value="Lysine_decarbox"/>
    <property type="match status" value="1"/>
</dbReference>
<dbReference type="OrthoDB" id="9801098at2"/>
<keyword evidence="3" id="KW-0203">Cytokinin biosynthesis</keyword>
<organism evidence="4 5">
    <name type="scientific">Alcanivorax hongdengensis A-11-3</name>
    <dbReference type="NCBI Taxonomy" id="1177179"/>
    <lineage>
        <taxon>Bacteria</taxon>
        <taxon>Pseudomonadati</taxon>
        <taxon>Pseudomonadota</taxon>
        <taxon>Gammaproteobacteria</taxon>
        <taxon>Oceanospirillales</taxon>
        <taxon>Alcanivoracaceae</taxon>
        <taxon>Alcanivorax</taxon>
    </lineage>
</organism>
<comment type="catalytic activity">
    <reaction evidence="1">
        <text>AMP + H2O = D-ribose 5-phosphate + adenine</text>
        <dbReference type="Rhea" id="RHEA:20129"/>
        <dbReference type="ChEBI" id="CHEBI:15377"/>
        <dbReference type="ChEBI" id="CHEBI:16708"/>
        <dbReference type="ChEBI" id="CHEBI:78346"/>
        <dbReference type="ChEBI" id="CHEBI:456215"/>
        <dbReference type="EC" id="3.2.2.4"/>
    </reaction>
</comment>